<protein>
    <submittedName>
        <fullName evidence="3">Uncharacterized protein LOC117539660</fullName>
    </submittedName>
</protein>
<dbReference type="InParanoid" id="A0A6P8U372"/>
<evidence type="ECO:0000313" key="3">
    <source>
        <dbReference type="RefSeq" id="XP_034061807.1"/>
    </source>
</evidence>
<evidence type="ECO:0000313" key="2">
    <source>
        <dbReference type="Proteomes" id="UP000515161"/>
    </source>
</evidence>
<proteinExistence type="predicted"/>
<name>A0A6P8U372_GYMAC</name>
<feature type="compositionally biased region" description="Polar residues" evidence="1">
    <location>
        <begin position="97"/>
        <end position="118"/>
    </location>
</feature>
<gene>
    <name evidence="3" type="primary">LOC117539660</name>
</gene>
<evidence type="ECO:0000256" key="1">
    <source>
        <dbReference type="SAM" id="MobiDB-lite"/>
    </source>
</evidence>
<dbReference type="Proteomes" id="UP000515161">
    <property type="component" value="Unplaced"/>
</dbReference>
<dbReference type="KEGG" id="gacu:117539660"/>
<reference evidence="3" key="1">
    <citation type="submission" date="2025-08" db="UniProtKB">
        <authorList>
            <consortium name="RefSeq"/>
        </authorList>
    </citation>
    <scope>IDENTIFICATION</scope>
</reference>
<keyword evidence="2" id="KW-1185">Reference proteome</keyword>
<dbReference type="RefSeq" id="XP_034061807.1">
    <property type="nucleotide sequence ID" value="XM_034205916.1"/>
</dbReference>
<sequence length="210" mass="23636">MTKINFLCQFPNQKVHNFFKWIHIKWLKKSLATHAAFTDQVRSLGLHNEYFFYCIFQPWEPEHESTPKSTAEKTSSSRASYQSEKEEIISDTDDPNEGTSQGWRNTATSVPDTPSNMTAVRSTVNPLYSTYTQLYAPIVIDEDEDGSQDFNVVPISADPAKEAVAIPRPSSTRASSQPACFFLHHTCLPSYQSSLNCLPPLRTSIITKPA</sequence>
<dbReference type="GeneID" id="117539660"/>
<dbReference type="AlphaFoldDB" id="A0A6P8U372"/>
<organism evidence="2 3">
    <name type="scientific">Gymnodraco acuticeps</name>
    <name type="common">Antarctic dragonfish</name>
    <dbReference type="NCBI Taxonomy" id="8218"/>
    <lineage>
        <taxon>Eukaryota</taxon>
        <taxon>Metazoa</taxon>
        <taxon>Chordata</taxon>
        <taxon>Craniata</taxon>
        <taxon>Vertebrata</taxon>
        <taxon>Euteleostomi</taxon>
        <taxon>Actinopterygii</taxon>
        <taxon>Neopterygii</taxon>
        <taxon>Teleostei</taxon>
        <taxon>Neoteleostei</taxon>
        <taxon>Acanthomorphata</taxon>
        <taxon>Eupercaria</taxon>
        <taxon>Perciformes</taxon>
        <taxon>Notothenioidei</taxon>
        <taxon>Bathydraconidae</taxon>
        <taxon>Gymnodraco</taxon>
    </lineage>
</organism>
<accession>A0A6P8U372</accession>
<feature type="compositionally biased region" description="Polar residues" evidence="1">
    <location>
        <begin position="67"/>
        <end position="82"/>
    </location>
</feature>
<feature type="region of interest" description="Disordered" evidence="1">
    <location>
        <begin position="64"/>
        <end position="118"/>
    </location>
</feature>